<dbReference type="InterPro" id="IPR033121">
    <property type="entry name" value="PEPTIDASE_A1"/>
</dbReference>
<dbReference type="OrthoDB" id="771136at2759"/>
<reference evidence="2" key="1">
    <citation type="submission" date="2021-03" db="EMBL/GenBank/DDBJ databases">
        <title>Revisited historic fungal species revealed as producer of novel bioactive compounds through whole genome sequencing and comparative genomics.</title>
        <authorList>
            <person name="Vignolle G.A."/>
            <person name="Hochenegger N."/>
            <person name="Mach R.L."/>
            <person name="Mach-Aigner A.R."/>
            <person name="Javad Rahimi M."/>
            <person name="Salim K.A."/>
            <person name="Chan C.M."/>
            <person name="Lim L.B.L."/>
            <person name="Cai F."/>
            <person name="Druzhinina I.S."/>
            <person name="U'Ren J.M."/>
            <person name="Derntl C."/>
        </authorList>
    </citation>
    <scope>NUCLEOTIDE SEQUENCE</scope>
    <source>
        <strain evidence="2">TUCIM 5799</strain>
    </source>
</reference>
<dbReference type="Pfam" id="PF00026">
    <property type="entry name" value="Asp"/>
    <property type="match status" value="1"/>
</dbReference>
<evidence type="ECO:0000313" key="3">
    <source>
        <dbReference type="Proteomes" id="UP000829685"/>
    </source>
</evidence>
<feature type="domain" description="Peptidase A1" evidence="1">
    <location>
        <begin position="38"/>
        <end position="394"/>
    </location>
</feature>
<dbReference type="Proteomes" id="UP000829685">
    <property type="component" value="Unassembled WGS sequence"/>
</dbReference>
<dbReference type="SUPFAM" id="SSF50630">
    <property type="entry name" value="Acid proteases"/>
    <property type="match status" value="1"/>
</dbReference>
<name>A0A9P9W8L1_9PEZI</name>
<accession>A0A9P9W8L1</accession>
<protein>
    <recommendedName>
        <fullName evidence="1">Peptidase A1 domain-containing protein</fullName>
    </recommendedName>
</protein>
<evidence type="ECO:0000259" key="1">
    <source>
        <dbReference type="PROSITE" id="PS51767"/>
    </source>
</evidence>
<organism evidence="2 3">
    <name type="scientific">Neoarthrinium moseri</name>
    <dbReference type="NCBI Taxonomy" id="1658444"/>
    <lineage>
        <taxon>Eukaryota</taxon>
        <taxon>Fungi</taxon>
        <taxon>Dikarya</taxon>
        <taxon>Ascomycota</taxon>
        <taxon>Pezizomycotina</taxon>
        <taxon>Sordariomycetes</taxon>
        <taxon>Xylariomycetidae</taxon>
        <taxon>Amphisphaeriales</taxon>
        <taxon>Apiosporaceae</taxon>
        <taxon>Neoarthrinium</taxon>
    </lineage>
</organism>
<dbReference type="InterPro" id="IPR021109">
    <property type="entry name" value="Peptidase_aspartic_dom_sf"/>
</dbReference>
<evidence type="ECO:0000313" key="2">
    <source>
        <dbReference type="EMBL" id="KAI1850516.1"/>
    </source>
</evidence>
<comment type="caution">
    <text evidence="2">The sequence shown here is derived from an EMBL/GenBank/DDBJ whole genome shotgun (WGS) entry which is preliminary data.</text>
</comment>
<dbReference type="PROSITE" id="PS51767">
    <property type="entry name" value="PEPTIDASE_A1"/>
    <property type="match status" value="1"/>
</dbReference>
<keyword evidence="3" id="KW-1185">Reference proteome</keyword>
<dbReference type="EMBL" id="JAFIMR010000069">
    <property type="protein sequence ID" value="KAI1850516.1"/>
    <property type="molecule type" value="Genomic_DNA"/>
</dbReference>
<dbReference type="AlphaFoldDB" id="A0A9P9W8L1"/>
<dbReference type="Gene3D" id="2.40.70.10">
    <property type="entry name" value="Acid Proteases"/>
    <property type="match status" value="2"/>
</dbReference>
<proteinExistence type="predicted"/>
<gene>
    <name evidence="2" type="ORF">JX265_013408</name>
</gene>
<sequence length="415" mass="43890">MKSSIIAAASAASGLVAADNVPTVHFPLTLLYGNNEKIHTTLTKPETNTTIPVVYDSGSENFFVFGPGAIDNWGSSNIGVRGQCNASVPESNLFDYKLSTTASQPVDHPATYIYGGADKIYGGSVTINDTFIFVNDDGLSYTLENTRVELVDFLTQRIRDTTCSYAPLYDLGILGVSPFYQGAGRNTTGPSVRQDLLDRGIIGASVQSMWFDEAPEDPLAPYTGNGLIGGIDTSKYSGDLVKVKTVVPGGANVGYFTEMPTVSINGHTFTQTDSVTYCQLDSGTHDDTIPIAYAENDLFENITGIITSPIGYTSWNGTCDTIPTNITVDLTFPGVVDGTSVTVKTPLRAYARVDYGEPGYCAMSVGVSGCFLGSPFHSAAFFAADDEHGEIALAQGGVSKPGSSFDPASVVGRIP</sequence>